<keyword evidence="1" id="KW-1133">Transmembrane helix</keyword>
<comment type="caution">
    <text evidence="2">The sequence shown here is derived from an EMBL/GenBank/DDBJ whole genome shotgun (WGS) entry which is preliminary data.</text>
</comment>
<evidence type="ECO:0000313" key="2">
    <source>
        <dbReference type="EMBL" id="CAK1546205.1"/>
    </source>
</evidence>
<feature type="transmembrane region" description="Helical" evidence="1">
    <location>
        <begin position="135"/>
        <end position="158"/>
    </location>
</feature>
<proteinExistence type="predicted"/>
<sequence length="267" mass="29604">MFCLCWLDETFDVGTSCKLGCADLVVRSSVSGGGLKLVPSSVEKLCEKTAKKPSRLDDVYQLLTPMPRHIPLRSKKLEVDTYDVSVVVELTTDVVQVDDAMSADGSTTDIHGLLNDTESDLTGLSHVDAPNDANYMIGGVVIAMALVGLIIVLLALTINKLRKREEHSASVHPAEAVLQASAPQPPEPLAFRQQPLWQFPPPLPPPYVYPHDQDNLMQPIGNERASFRSLRKNIGGRWKRLVKKKPEQEVYTIPPELKPQLKQIYVY</sequence>
<keyword evidence="3" id="KW-1185">Reference proteome</keyword>
<keyword evidence="1" id="KW-0472">Membrane</keyword>
<evidence type="ECO:0000313" key="3">
    <source>
        <dbReference type="Proteomes" id="UP001497472"/>
    </source>
</evidence>
<name>A0AAV1JC93_9NEOP</name>
<gene>
    <name evidence="2" type="ORF">LNINA_LOCUS5797</name>
</gene>
<reference evidence="2 3" key="1">
    <citation type="submission" date="2023-11" db="EMBL/GenBank/DDBJ databases">
        <authorList>
            <person name="Okamura Y."/>
        </authorList>
    </citation>
    <scope>NUCLEOTIDE SEQUENCE [LARGE SCALE GENOMIC DNA]</scope>
</reference>
<protein>
    <submittedName>
        <fullName evidence="2">Uncharacterized protein</fullName>
    </submittedName>
</protein>
<accession>A0AAV1JC93</accession>
<dbReference type="Proteomes" id="UP001497472">
    <property type="component" value="Unassembled WGS sequence"/>
</dbReference>
<keyword evidence="1" id="KW-0812">Transmembrane</keyword>
<dbReference type="EMBL" id="CAVLEF010000007">
    <property type="protein sequence ID" value="CAK1546205.1"/>
    <property type="molecule type" value="Genomic_DNA"/>
</dbReference>
<dbReference type="AlphaFoldDB" id="A0AAV1JC93"/>
<evidence type="ECO:0000256" key="1">
    <source>
        <dbReference type="SAM" id="Phobius"/>
    </source>
</evidence>
<organism evidence="2 3">
    <name type="scientific">Leptosia nina</name>
    <dbReference type="NCBI Taxonomy" id="320188"/>
    <lineage>
        <taxon>Eukaryota</taxon>
        <taxon>Metazoa</taxon>
        <taxon>Ecdysozoa</taxon>
        <taxon>Arthropoda</taxon>
        <taxon>Hexapoda</taxon>
        <taxon>Insecta</taxon>
        <taxon>Pterygota</taxon>
        <taxon>Neoptera</taxon>
        <taxon>Endopterygota</taxon>
        <taxon>Lepidoptera</taxon>
        <taxon>Glossata</taxon>
        <taxon>Ditrysia</taxon>
        <taxon>Papilionoidea</taxon>
        <taxon>Pieridae</taxon>
        <taxon>Pierinae</taxon>
        <taxon>Leptosia</taxon>
    </lineage>
</organism>